<proteinExistence type="predicted"/>
<dbReference type="AlphaFoldDB" id="A0A9X2FCN7"/>
<reference evidence="1" key="1">
    <citation type="submission" date="2022-06" db="EMBL/GenBank/DDBJ databases">
        <title>Aeoliella straminimaris, a novel planctomycete from sediments.</title>
        <authorList>
            <person name="Vitorino I.R."/>
            <person name="Lage O.M."/>
        </authorList>
    </citation>
    <scope>NUCLEOTIDE SEQUENCE</scope>
    <source>
        <strain evidence="1">ICT_H6.2</strain>
    </source>
</reference>
<dbReference type="EMBL" id="JAMXLR010000066">
    <property type="protein sequence ID" value="MCO6046134.1"/>
    <property type="molecule type" value="Genomic_DNA"/>
</dbReference>
<sequence length="408" mass="42620">MNSEFAVTVLPGLGPDAWHYSNSIEQSAAYGINNNGVVVGSTGSNPRLSGEGEAVQWIDGAIEILPRLPNAMPYGVNFAATDVNEIGIIVGFTAFPIPADQYASHAVKWVGGVPTDLGTLPGHESSYAVAVNNSGQVTGTSEFGGFFGTQTAVRWSADGQISPLGLLSTQDPSLVNQGLLQHDRGSPAGINASGRIVGASELFGGDLPRETLPVYWDSNTASPLPLPSGFNFGSAVGINDDGNIVGFIATYDLASFSFSTYRAALWHDAESEPELLALPDGIEYGAAIAVNSLGQIIGAGAADPDDARYGFASNLLLWNADGSFVDLTPFLVAAFPGENRFRLSDINDQGQITGYSLGATGERDGFAFVLTPVPEPAGVVLFICGATGLLALRYRCSDSSRSPQAHRQ</sequence>
<accession>A0A9X2FCN7</accession>
<evidence type="ECO:0008006" key="3">
    <source>
        <dbReference type="Google" id="ProtNLM"/>
    </source>
</evidence>
<protein>
    <recommendedName>
        <fullName evidence="3">PEP-CTERM protein-sorting domain-containing protein</fullName>
    </recommendedName>
</protein>
<evidence type="ECO:0000313" key="2">
    <source>
        <dbReference type="Proteomes" id="UP001155241"/>
    </source>
</evidence>
<gene>
    <name evidence="1" type="ORF">NG895_19715</name>
</gene>
<evidence type="ECO:0000313" key="1">
    <source>
        <dbReference type="EMBL" id="MCO6046134.1"/>
    </source>
</evidence>
<name>A0A9X2FCN7_9BACT</name>
<dbReference type="RefSeq" id="WP_252854249.1">
    <property type="nucleotide sequence ID" value="NZ_JAMXLR010000066.1"/>
</dbReference>
<dbReference type="Proteomes" id="UP001155241">
    <property type="component" value="Unassembled WGS sequence"/>
</dbReference>
<keyword evidence="2" id="KW-1185">Reference proteome</keyword>
<organism evidence="1 2">
    <name type="scientific">Aeoliella straminimaris</name>
    <dbReference type="NCBI Taxonomy" id="2954799"/>
    <lineage>
        <taxon>Bacteria</taxon>
        <taxon>Pseudomonadati</taxon>
        <taxon>Planctomycetota</taxon>
        <taxon>Planctomycetia</taxon>
        <taxon>Pirellulales</taxon>
        <taxon>Lacipirellulaceae</taxon>
        <taxon>Aeoliella</taxon>
    </lineage>
</organism>
<comment type="caution">
    <text evidence="1">The sequence shown here is derived from an EMBL/GenBank/DDBJ whole genome shotgun (WGS) entry which is preliminary data.</text>
</comment>